<evidence type="ECO:0000313" key="2">
    <source>
        <dbReference type="Proteomes" id="UP001221898"/>
    </source>
</evidence>
<dbReference type="AlphaFoldDB" id="A0AAD7SYT3"/>
<proteinExistence type="predicted"/>
<sequence length="131" mass="14403">MHGILGINPSICDLRRGRAWRCASFTPDRGGGRGHAGESLTEQTVFPELVLRETPSSRLRAALRPLARRVRTLKQRPARALGCFSLTQSGSERCWGLGSQGKTGESTSRTTSKAMTWHIPGISRSQPELEF</sequence>
<name>A0AAD7SYT3_9TELE</name>
<reference evidence="1" key="1">
    <citation type="journal article" date="2023" name="Science">
        <title>Genome structures resolve the early diversification of teleost fishes.</title>
        <authorList>
            <person name="Parey E."/>
            <person name="Louis A."/>
            <person name="Montfort J."/>
            <person name="Bouchez O."/>
            <person name="Roques C."/>
            <person name="Iampietro C."/>
            <person name="Lluch J."/>
            <person name="Castinel A."/>
            <person name="Donnadieu C."/>
            <person name="Desvignes T."/>
            <person name="Floi Bucao C."/>
            <person name="Jouanno E."/>
            <person name="Wen M."/>
            <person name="Mejri S."/>
            <person name="Dirks R."/>
            <person name="Jansen H."/>
            <person name="Henkel C."/>
            <person name="Chen W.J."/>
            <person name="Zahm M."/>
            <person name="Cabau C."/>
            <person name="Klopp C."/>
            <person name="Thompson A.W."/>
            <person name="Robinson-Rechavi M."/>
            <person name="Braasch I."/>
            <person name="Lecointre G."/>
            <person name="Bobe J."/>
            <person name="Postlethwait J.H."/>
            <person name="Berthelot C."/>
            <person name="Roest Crollius H."/>
            <person name="Guiguen Y."/>
        </authorList>
    </citation>
    <scope>NUCLEOTIDE SEQUENCE</scope>
    <source>
        <strain evidence="1">NC1722</strain>
    </source>
</reference>
<accession>A0AAD7SYT3</accession>
<protein>
    <submittedName>
        <fullName evidence="1">Uncharacterized protein</fullName>
    </submittedName>
</protein>
<dbReference type="Proteomes" id="UP001221898">
    <property type="component" value="Unassembled WGS sequence"/>
</dbReference>
<gene>
    <name evidence="1" type="ORF">AAFF_G00171790</name>
</gene>
<dbReference type="EMBL" id="JAINUG010000023">
    <property type="protein sequence ID" value="KAJ8411173.1"/>
    <property type="molecule type" value="Genomic_DNA"/>
</dbReference>
<organism evidence="1 2">
    <name type="scientific">Aldrovandia affinis</name>
    <dbReference type="NCBI Taxonomy" id="143900"/>
    <lineage>
        <taxon>Eukaryota</taxon>
        <taxon>Metazoa</taxon>
        <taxon>Chordata</taxon>
        <taxon>Craniata</taxon>
        <taxon>Vertebrata</taxon>
        <taxon>Euteleostomi</taxon>
        <taxon>Actinopterygii</taxon>
        <taxon>Neopterygii</taxon>
        <taxon>Teleostei</taxon>
        <taxon>Notacanthiformes</taxon>
        <taxon>Halosauridae</taxon>
        <taxon>Aldrovandia</taxon>
    </lineage>
</organism>
<comment type="caution">
    <text evidence="1">The sequence shown here is derived from an EMBL/GenBank/DDBJ whole genome shotgun (WGS) entry which is preliminary data.</text>
</comment>
<keyword evidence="2" id="KW-1185">Reference proteome</keyword>
<evidence type="ECO:0000313" key="1">
    <source>
        <dbReference type="EMBL" id="KAJ8411173.1"/>
    </source>
</evidence>